<feature type="transmembrane region" description="Helical" evidence="6">
    <location>
        <begin position="95"/>
        <end position="114"/>
    </location>
</feature>
<evidence type="ECO:0000256" key="5">
    <source>
        <dbReference type="ARBA" id="ARBA00023136"/>
    </source>
</evidence>
<dbReference type="PANTHER" id="PTHR13314">
    <property type="entry name" value="CALCIUM CHANNEL FLOWER HOMOLOG"/>
    <property type="match status" value="1"/>
</dbReference>
<comment type="similarity">
    <text evidence="2">Belongs to the TVP18 family.</text>
</comment>
<reference evidence="7" key="1">
    <citation type="submission" date="2021-06" db="EMBL/GenBank/DDBJ databases">
        <authorList>
            <person name="Kallberg Y."/>
            <person name="Tangrot J."/>
            <person name="Rosling A."/>
        </authorList>
    </citation>
    <scope>NUCLEOTIDE SEQUENCE</scope>
    <source>
        <strain evidence="7">CL551</strain>
    </source>
</reference>
<evidence type="ECO:0000256" key="1">
    <source>
        <dbReference type="ARBA" id="ARBA00004127"/>
    </source>
</evidence>
<feature type="transmembrane region" description="Helical" evidence="6">
    <location>
        <begin position="28"/>
        <end position="47"/>
    </location>
</feature>
<proteinExistence type="inferred from homology"/>
<dbReference type="GO" id="GO:0016192">
    <property type="term" value="P:vesicle-mediated transport"/>
    <property type="evidence" value="ECO:0007669"/>
    <property type="project" value="TreeGrafter"/>
</dbReference>
<evidence type="ECO:0000256" key="3">
    <source>
        <dbReference type="ARBA" id="ARBA00022692"/>
    </source>
</evidence>
<evidence type="ECO:0000313" key="7">
    <source>
        <dbReference type="EMBL" id="CAG8688321.1"/>
    </source>
</evidence>
<dbReference type="EMBL" id="CAJVPV010014856">
    <property type="protein sequence ID" value="CAG8688321.1"/>
    <property type="molecule type" value="Genomic_DNA"/>
</dbReference>
<keyword evidence="4 6" id="KW-1133">Transmembrane helix</keyword>
<organism evidence="7 8">
    <name type="scientific">Acaulospora morrowiae</name>
    <dbReference type="NCBI Taxonomy" id="94023"/>
    <lineage>
        <taxon>Eukaryota</taxon>
        <taxon>Fungi</taxon>
        <taxon>Fungi incertae sedis</taxon>
        <taxon>Mucoromycota</taxon>
        <taxon>Glomeromycotina</taxon>
        <taxon>Glomeromycetes</taxon>
        <taxon>Diversisporales</taxon>
        <taxon>Acaulosporaceae</taxon>
        <taxon>Acaulospora</taxon>
    </lineage>
</organism>
<dbReference type="SMART" id="SM01077">
    <property type="entry name" value="Cg6151-P"/>
    <property type="match status" value="1"/>
</dbReference>
<keyword evidence="5 6" id="KW-0472">Membrane</keyword>
<dbReference type="GO" id="GO:0012505">
    <property type="term" value="C:endomembrane system"/>
    <property type="evidence" value="ECO:0007669"/>
    <property type="project" value="UniProtKB-SubCell"/>
</dbReference>
<comment type="caution">
    <text evidence="7">The sequence shown here is derived from an EMBL/GenBank/DDBJ whole genome shotgun (WGS) entry which is preliminary data.</text>
</comment>
<dbReference type="PANTHER" id="PTHR13314:SF2">
    <property type="entry name" value="CALCIUM CHANNEL FLOWER HOMOLOG"/>
    <property type="match status" value="1"/>
</dbReference>
<feature type="transmembrane region" description="Helical" evidence="6">
    <location>
        <begin position="120"/>
        <end position="138"/>
    </location>
</feature>
<keyword evidence="8" id="KW-1185">Reference proteome</keyword>
<protein>
    <submittedName>
        <fullName evidence="7">9081_t:CDS:1</fullName>
    </submittedName>
</protein>
<dbReference type="Proteomes" id="UP000789342">
    <property type="component" value="Unassembled WGS sequence"/>
</dbReference>
<evidence type="ECO:0000313" key="8">
    <source>
        <dbReference type="Proteomes" id="UP000789342"/>
    </source>
</evidence>
<accession>A0A9N9HLQ2</accession>
<dbReference type="AlphaFoldDB" id="A0A9N9HLQ2"/>
<feature type="transmembrane region" description="Helical" evidence="6">
    <location>
        <begin position="53"/>
        <end position="74"/>
    </location>
</feature>
<dbReference type="Pfam" id="PF10233">
    <property type="entry name" value="Cg6151-P"/>
    <property type="match status" value="1"/>
</dbReference>
<evidence type="ECO:0000256" key="6">
    <source>
        <dbReference type="SAM" id="Phobius"/>
    </source>
</evidence>
<sequence length="154" mass="17173">MGFIEELKSKNFSIYAQWYVWKFERLSFLPLMFGLASIVLLVVAGVLAFIYNIIFAILAWVIAFLLIFVEIPLCTKICPTSPKFDAFTKKFENHFFRTIGYLIFATLMFVSTIISRTILIAPGVTLLLAGICYGIATAKLQRHASSSITGGTGV</sequence>
<evidence type="ECO:0000256" key="2">
    <source>
        <dbReference type="ARBA" id="ARBA00005738"/>
    </source>
</evidence>
<keyword evidence="3 6" id="KW-0812">Transmembrane</keyword>
<comment type="subcellular location">
    <subcellularLocation>
        <location evidence="1">Endomembrane system</location>
        <topology evidence="1">Multi-pass membrane protein</topology>
    </subcellularLocation>
</comment>
<dbReference type="OrthoDB" id="5591789at2759"/>
<gene>
    <name evidence="7" type="ORF">AMORRO_LOCUS11525</name>
</gene>
<name>A0A9N9HLQ2_9GLOM</name>
<evidence type="ECO:0000256" key="4">
    <source>
        <dbReference type="ARBA" id="ARBA00022989"/>
    </source>
</evidence>
<dbReference type="GO" id="GO:0016020">
    <property type="term" value="C:membrane"/>
    <property type="evidence" value="ECO:0007669"/>
    <property type="project" value="InterPro"/>
</dbReference>
<dbReference type="InterPro" id="IPR019365">
    <property type="entry name" value="TVP18/Ca-channel_flower"/>
</dbReference>